<proteinExistence type="predicted"/>
<keyword evidence="2" id="KW-1185">Reference proteome</keyword>
<evidence type="ECO:0000313" key="2">
    <source>
        <dbReference type="Proteomes" id="UP001529235"/>
    </source>
</evidence>
<organism evidence="1 2">
    <name type="scientific">Ignisphaera cupida</name>
    <dbReference type="NCBI Taxonomy" id="3050454"/>
    <lineage>
        <taxon>Archaea</taxon>
        <taxon>Thermoproteota</taxon>
        <taxon>Thermoprotei</taxon>
        <taxon>Desulfurococcales</taxon>
        <taxon>Desulfurococcaceae</taxon>
        <taxon>Ignisphaera</taxon>
    </lineage>
</organism>
<sequence>MPLPCPWYQYGVCTSPKLPGPTDAVVSATRCLSDNEYKSCAYYVESSSLKLNNQKSLRRDKLKIYVPIHALPKEISIECPYAALSKMEMGIVIAYCKVLDRPLTRFEAITCSKYWRDCPFRQLVPM</sequence>
<dbReference type="AlphaFoldDB" id="A0ABD4Z542"/>
<dbReference type="RefSeq" id="WP_285273413.1">
    <property type="nucleotide sequence ID" value="NZ_JASNVW010000002.1"/>
</dbReference>
<dbReference type="Proteomes" id="UP001529235">
    <property type="component" value="Unassembled WGS sequence"/>
</dbReference>
<reference evidence="1 2" key="1">
    <citation type="submission" date="2023-05" db="EMBL/GenBank/DDBJ databases">
        <title>A new hyperthermophilic archaea 'Ignisphaera cupida' sp. nov. and description of the family 'Ignisphaeraceae' fam. nov.</title>
        <authorList>
            <person name="Podosokorskaya O.A."/>
            <person name="Elcheninov A.G."/>
            <person name="Klukina A."/>
            <person name="Merkel A.Y."/>
        </authorList>
    </citation>
    <scope>NUCLEOTIDE SEQUENCE [LARGE SCALE GENOMIC DNA]</scope>
    <source>
        <strain evidence="1 2">4213-co</strain>
    </source>
</reference>
<protein>
    <submittedName>
        <fullName evidence="1">Uncharacterized protein</fullName>
    </submittedName>
</protein>
<accession>A0ABD4Z542</accession>
<gene>
    <name evidence="1" type="ORF">QPL79_03495</name>
</gene>
<evidence type="ECO:0000313" key="1">
    <source>
        <dbReference type="EMBL" id="MDK6028426.1"/>
    </source>
</evidence>
<name>A0ABD4Z542_9CREN</name>
<comment type="caution">
    <text evidence="1">The sequence shown here is derived from an EMBL/GenBank/DDBJ whole genome shotgun (WGS) entry which is preliminary data.</text>
</comment>
<dbReference type="EMBL" id="JASNVW010000002">
    <property type="protein sequence ID" value="MDK6028426.1"/>
    <property type="molecule type" value="Genomic_DNA"/>
</dbReference>